<evidence type="ECO:0000256" key="2">
    <source>
        <dbReference type="ARBA" id="ARBA00023125"/>
    </source>
</evidence>
<dbReference type="GO" id="GO:0030154">
    <property type="term" value="P:cell differentiation"/>
    <property type="evidence" value="ECO:0000318"/>
    <property type="project" value="GO_Central"/>
</dbReference>
<reference evidence="4" key="2">
    <citation type="submission" date="2022-06" db="UniProtKB">
        <authorList>
            <consortium name="EnsemblMetazoa"/>
        </authorList>
    </citation>
    <scope>IDENTIFICATION</scope>
    <source>
        <strain evidence="4">PS312</strain>
    </source>
</reference>
<dbReference type="Gene3D" id="1.10.10.10">
    <property type="entry name" value="Winged helix-like DNA-binding domain superfamily/Winged helix DNA-binding domain"/>
    <property type="match status" value="1"/>
</dbReference>
<evidence type="ECO:0000256" key="3">
    <source>
        <dbReference type="RuleBase" id="RU004019"/>
    </source>
</evidence>
<dbReference type="GO" id="GO:0043565">
    <property type="term" value="F:sequence-specific DNA binding"/>
    <property type="evidence" value="ECO:0007669"/>
    <property type="project" value="InterPro"/>
</dbReference>
<dbReference type="GO" id="GO:0006357">
    <property type="term" value="P:regulation of transcription by RNA polymerase II"/>
    <property type="evidence" value="ECO:0000318"/>
    <property type="project" value="GO_Central"/>
</dbReference>
<organism evidence="4 5">
    <name type="scientific">Pristionchus pacificus</name>
    <name type="common">Parasitic nematode worm</name>
    <dbReference type="NCBI Taxonomy" id="54126"/>
    <lineage>
        <taxon>Eukaryota</taxon>
        <taxon>Metazoa</taxon>
        <taxon>Ecdysozoa</taxon>
        <taxon>Nematoda</taxon>
        <taxon>Chromadorea</taxon>
        <taxon>Rhabditida</taxon>
        <taxon>Rhabditina</taxon>
        <taxon>Diplogasteromorpha</taxon>
        <taxon>Diplogasteroidea</taxon>
        <taxon>Neodiplogasteridae</taxon>
        <taxon>Pristionchus</taxon>
    </lineage>
</organism>
<dbReference type="GO" id="GO:0000981">
    <property type="term" value="F:DNA-binding transcription factor activity, RNA polymerase II-specific"/>
    <property type="evidence" value="ECO:0000318"/>
    <property type="project" value="GO_Central"/>
</dbReference>
<evidence type="ECO:0000313" key="5">
    <source>
        <dbReference type="Proteomes" id="UP000005239"/>
    </source>
</evidence>
<keyword evidence="3" id="KW-0539">Nucleus</keyword>
<dbReference type="InterPro" id="IPR036388">
    <property type="entry name" value="WH-like_DNA-bd_sf"/>
</dbReference>
<comment type="similarity">
    <text evidence="1 3">Belongs to the ETS family.</text>
</comment>
<sequence>MSVFSSDEDLFRDYDDVAPLSSIFNGSSYPTNSEFDLINGSVDEFFNNLVKDSNVVCSNVSTSQAPESDYSDSNAHNSKEDWNALDQSATSSTSISRMTRIPSNLLSPLTNLPSLLLSAPIFLLPISHRKFILIGNHSSDKPSKSITHFNYDKLPGISSQRCRRFPDILPEDKKRDLFQNTGKQQLWFFILNLLNDFTKKSVIVWTGNQRQFRIKNTELFSHLWSKQNGVADVKWESLKRTIPTCGKNGMLMAVPSMKHKGRNEEGLFGYVIEVSSYLNMTREELDRVIKLHCETGPLTVGSPIDSSFGYPEGTKLQVMPITPLDILIKLPPVPNQPNNPTLPSTTNANSPMQLPAECIDFSQIFNNDFTMNIHEWSRDGRLIPTVVPLEFINQPLPAQNHPLGFNSQPFQPQNDQFQPQNHQLHPMNLQFPNQYQQFHNRNQPFFAQTQPFRPQNEQFDPPF</sequence>
<gene>
    <name evidence="4" type="primary">WBGene00277570</name>
</gene>
<dbReference type="InterPro" id="IPR046328">
    <property type="entry name" value="ETS_fam"/>
</dbReference>
<dbReference type="SUPFAM" id="SSF46785">
    <property type="entry name" value="Winged helix' DNA-binding domain"/>
    <property type="match status" value="1"/>
</dbReference>
<dbReference type="GO" id="GO:0005634">
    <property type="term" value="C:nucleus"/>
    <property type="evidence" value="ECO:0000318"/>
    <property type="project" value="GO_Central"/>
</dbReference>
<keyword evidence="2 3" id="KW-0238">DNA-binding</keyword>
<dbReference type="PANTHER" id="PTHR11849:SF282">
    <property type="entry name" value="ETV5-RELATED PROTEIN ETS96B"/>
    <property type="match status" value="1"/>
</dbReference>
<evidence type="ECO:0000313" key="4">
    <source>
        <dbReference type="EnsemblMetazoa" id="PPA39201.1"/>
    </source>
</evidence>
<keyword evidence="5" id="KW-1185">Reference proteome</keyword>
<protein>
    <submittedName>
        <fullName evidence="4">ETS domain-containing protein</fullName>
    </submittedName>
</protein>
<dbReference type="AlphaFoldDB" id="A0A2A6CG92"/>
<dbReference type="InterPro" id="IPR000418">
    <property type="entry name" value="Ets_dom"/>
</dbReference>
<name>A0A2A6CG92_PRIPA</name>
<dbReference type="Proteomes" id="UP000005239">
    <property type="component" value="Unassembled WGS sequence"/>
</dbReference>
<dbReference type="PROSITE" id="PS50061">
    <property type="entry name" value="ETS_DOMAIN_3"/>
    <property type="match status" value="1"/>
</dbReference>
<evidence type="ECO:0000256" key="1">
    <source>
        <dbReference type="ARBA" id="ARBA00005562"/>
    </source>
</evidence>
<accession>A0A8R1YWX0</accession>
<dbReference type="PANTHER" id="PTHR11849">
    <property type="entry name" value="ETS"/>
    <property type="match status" value="1"/>
</dbReference>
<accession>A0A2A6CG92</accession>
<dbReference type="FunFam" id="1.10.10.10:FF:000998">
    <property type="entry name" value="Uncharacterized protein"/>
    <property type="match status" value="1"/>
</dbReference>
<dbReference type="Pfam" id="PF00178">
    <property type="entry name" value="Ets"/>
    <property type="match status" value="1"/>
</dbReference>
<comment type="subcellular location">
    <subcellularLocation>
        <location evidence="3">Nucleus</location>
    </subcellularLocation>
</comment>
<dbReference type="EnsemblMetazoa" id="PPA39201.1">
    <property type="protein sequence ID" value="PPA39201.1"/>
    <property type="gene ID" value="WBGene00277570"/>
</dbReference>
<proteinExistence type="inferred from homology"/>
<dbReference type="InterPro" id="IPR036390">
    <property type="entry name" value="WH_DNA-bd_sf"/>
</dbReference>
<reference evidence="5" key="1">
    <citation type="journal article" date="2008" name="Nat. Genet.">
        <title>The Pristionchus pacificus genome provides a unique perspective on nematode lifestyle and parasitism.</title>
        <authorList>
            <person name="Dieterich C."/>
            <person name="Clifton S.W."/>
            <person name="Schuster L.N."/>
            <person name="Chinwalla A."/>
            <person name="Delehaunty K."/>
            <person name="Dinkelacker I."/>
            <person name="Fulton L."/>
            <person name="Fulton R."/>
            <person name="Godfrey J."/>
            <person name="Minx P."/>
            <person name="Mitreva M."/>
            <person name="Roeseler W."/>
            <person name="Tian H."/>
            <person name="Witte H."/>
            <person name="Yang S.P."/>
            <person name="Wilson R.K."/>
            <person name="Sommer R.J."/>
        </authorList>
    </citation>
    <scope>NUCLEOTIDE SEQUENCE [LARGE SCALE GENOMIC DNA]</scope>
    <source>
        <strain evidence="5">PS312</strain>
    </source>
</reference>